<gene>
    <name evidence="2" type="ORF">MiSe_14780</name>
</gene>
<evidence type="ECO:0000313" key="2">
    <source>
        <dbReference type="EMBL" id="GET36726.1"/>
    </source>
</evidence>
<dbReference type="InterPro" id="IPR051082">
    <property type="entry name" value="Pentapeptide-BTB/POZ_domain"/>
</dbReference>
<keyword evidence="3" id="KW-1185">Reference proteome</keyword>
<dbReference type="PANTHER" id="PTHR14136">
    <property type="entry name" value="BTB_POZ DOMAIN-CONTAINING PROTEIN KCTD9"/>
    <property type="match status" value="1"/>
</dbReference>
<dbReference type="Proteomes" id="UP001050975">
    <property type="component" value="Unassembled WGS sequence"/>
</dbReference>
<dbReference type="InterPro" id="IPR001646">
    <property type="entry name" value="5peptide_repeat"/>
</dbReference>
<name>A0AAV3X622_9CYAN</name>
<dbReference type="RefSeq" id="WP_226576905.1">
    <property type="nucleotide sequence ID" value="NZ_BLAY01000017.1"/>
</dbReference>
<protein>
    <submittedName>
        <fullName evidence="2">Pentapeptide repeat protein</fullName>
    </submittedName>
</protein>
<dbReference type="AlphaFoldDB" id="A0AAV3X622"/>
<dbReference type="SUPFAM" id="SSF141571">
    <property type="entry name" value="Pentapeptide repeat-like"/>
    <property type="match status" value="1"/>
</dbReference>
<dbReference type="Gene3D" id="2.160.20.80">
    <property type="entry name" value="E3 ubiquitin-protein ligase SopA"/>
    <property type="match status" value="1"/>
</dbReference>
<dbReference type="Pfam" id="PF00805">
    <property type="entry name" value="Pentapeptide"/>
    <property type="match status" value="4"/>
</dbReference>
<evidence type="ECO:0000256" key="1">
    <source>
        <dbReference type="SAM" id="SignalP"/>
    </source>
</evidence>
<feature type="signal peptide" evidence="1">
    <location>
        <begin position="1"/>
        <end position="23"/>
    </location>
</feature>
<keyword evidence="1" id="KW-0732">Signal</keyword>
<proteinExistence type="predicted"/>
<organism evidence="2 3">
    <name type="scientific">Microseira wollei NIES-4236</name>
    <dbReference type="NCBI Taxonomy" id="2530354"/>
    <lineage>
        <taxon>Bacteria</taxon>
        <taxon>Bacillati</taxon>
        <taxon>Cyanobacteriota</taxon>
        <taxon>Cyanophyceae</taxon>
        <taxon>Oscillatoriophycideae</taxon>
        <taxon>Aerosakkonematales</taxon>
        <taxon>Aerosakkonemataceae</taxon>
        <taxon>Microseira</taxon>
    </lineage>
</organism>
<evidence type="ECO:0000313" key="3">
    <source>
        <dbReference type="Proteomes" id="UP001050975"/>
    </source>
</evidence>
<reference evidence="2" key="1">
    <citation type="submission" date="2019-10" db="EMBL/GenBank/DDBJ databases">
        <title>Draft genome sequece of Microseira wollei NIES-4236.</title>
        <authorList>
            <person name="Yamaguchi H."/>
            <person name="Suzuki S."/>
            <person name="Kawachi M."/>
        </authorList>
    </citation>
    <scope>NUCLEOTIDE SEQUENCE</scope>
    <source>
        <strain evidence="2">NIES-4236</strain>
    </source>
</reference>
<sequence>MKQKILGTLALLLSILLTKLVYAQGSASDPSEPPELPGKEFTCVLALGDREEQSCRVSVVSQDVVISLKYQTIRVPIRHIFSLNSQVFKVARGRDYGYIYFGFITEPKTRANRTNFLHASTKYEQEVVSLHQQIIDQLRNSSGVSFSEIVPLQTSSASEQTASSEQINHLLKTKTCIRCDLRSVNLASANLFDANLEGANLQGANLSRANLENAYLVGAILDGANLTNAKLNQAKLIRTSMLNVNLERSQLQSANLQRANLANAVLRNAQLSSSGDRKTDLRFVNLSNADLSGAGIEGVDLVGANLQDANLKGANLSDKKEEVWTDSGYIFIYPVTNLSYANLSGANLSNANLKNAILYQANLCRATMPDGTVSNQGCQR</sequence>
<feature type="chain" id="PRO_5043954819" evidence="1">
    <location>
        <begin position="24"/>
        <end position="380"/>
    </location>
</feature>
<dbReference type="EMBL" id="BLAY01000017">
    <property type="protein sequence ID" value="GET36726.1"/>
    <property type="molecule type" value="Genomic_DNA"/>
</dbReference>
<comment type="caution">
    <text evidence="2">The sequence shown here is derived from an EMBL/GenBank/DDBJ whole genome shotgun (WGS) entry which is preliminary data.</text>
</comment>
<dbReference type="PANTHER" id="PTHR14136:SF17">
    <property type="entry name" value="BTB_POZ DOMAIN-CONTAINING PROTEIN KCTD9"/>
    <property type="match status" value="1"/>
</dbReference>
<accession>A0AAV3X622</accession>